<keyword evidence="1" id="KW-1133">Transmembrane helix</keyword>
<sequence>MAALLNGALMVYSVLHTFPPLLLCILVRHVTLLNIFLWFIHTWEGIFARCAALKSLLCKHTPSWKPLHSLLFDS</sequence>
<keyword evidence="3" id="KW-1185">Reference proteome</keyword>
<reference evidence="2" key="1">
    <citation type="submission" date="2023-03" db="EMBL/GenBank/DDBJ databases">
        <title>Massive genome expansion in bonnet fungi (Mycena s.s.) driven by repeated elements and novel gene families across ecological guilds.</title>
        <authorList>
            <consortium name="Lawrence Berkeley National Laboratory"/>
            <person name="Harder C.B."/>
            <person name="Miyauchi S."/>
            <person name="Viragh M."/>
            <person name="Kuo A."/>
            <person name="Thoen E."/>
            <person name="Andreopoulos B."/>
            <person name="Lu D."/>
            <person name="Skrede I."/>
            <person name="Drula E."/>
            <person name="Henrissat B."/>
            <person name="Morin E."/>
            <person name="Kohler A."/>
            <person name="Barry K."/>
            <person name="LaButti K."/>
            <person name="Morin E."/>
            <person name="Salamov A."/>
            <person name="Lipzen A."/>
            <person name="Mereny Z."/>
            <person name="Hegedus B."/>
            <person name="Baldrian P."/>
            <person name="Stursova M."/>
            <person name="Weitz H."/>
            <person name="Taylor A."/>
            <person name="Grigoriev I.V."/>
            <person name="Nagy L.G."/>
            <person name="Martin F."/>
            <person name="Kauserud H."/>
        </authorList>
    </citation>
    <scope>NUCLEOTIDE SEQUENCE</scope>
    <source>
        <strain evidence="2">CBHHK067</strain>
    </source>
</reference>
<dbReference type="EMBL" id="JARKIE010000282">
    <property type="protein sequence ID" value="KAJ7658103.1"/>
    <property type="molecule type" value="Genomic_DNA"/>
</dbReference>
<organism evidence="2 3">
    <name type="scientific">Mycena rosella</name>
    <name type="common">Pink bonnet</name>
    <name type="synonym">Agaricus rosellus</name>
    <dbReference type="NCBI Taxonomy" id="1033263"/>
    <lineage>
        <taxon>Eukaryota</taxon>
        <taxon>Fungi</taxon>
        <taxon>Dikarya</taxon>
        <taxon>Basidiomycota</taxon>
        <taxon>Agaricomycotina</taxon>
        <taxon>Agaricomycetes</taxon>
        <taxon>Agaricomycetidae</taxon>
        <taxon>Agaricales</taxon>
        <taxon>Marasmiineae</taxon>
        <taxon>Mycenaceae</taxon>
        <taxon>Mycena</taxon>
    </lineage>
</organism>
<proteinExistence type="predicted"/>
<keyword evidence="1" id="KW-0812">Transmembrane</keyword>
<evidence type="ECO:0000256" key="1">
    <source>
        <dbReference type="SAM" id="Phobius"/>
    </source>
</evidence>
<comment type="caution">
    <text evidence="2">The sequence shown here is derived from an EMBL/GenBank/DDBJ whole genome shotgun (WGS) entry which is preliminary data.</text>
</comment>
<name>A0AAD7CQK5_MYCRO</name>
<dbReference type="Proteomes" id="UP001221757">
    <property type="component" value="Unassembled WGS sequence"/>
</dbReference>
<gene>
    <name evidence="2" type="ORF">B0H17DRAFT_1097129</name>
</gene>
<dbReference type="AlphaFoldDB" id="A0AAD7CQK5"/>
<evidence type="ECO:0000313" key="2">
    <source>
        <dbReference type="EMBL" id="KAJ7658103.1"/>
    </source>
</evidence>
<keyword evidence="1" id="KW-0472">Membrane</keyword>
<evidence type="ECO:0000313" key="3">
    <source>
        <dbReference type="Proteomes" id="UP001221757"/>
    </source>
</evidence>
<accession>A0AAD7CQK5</accession>
<feature type="transmembrane region" description="Helical" evidence="1">
    <location>
        <begin position="20"/>
        <end position="40"/>
    </location>
</feature>
<protein>
    <submittedName>
        <fullName evidence="2">Uncharacterized protein</fullName>
    </submittedName>
</protein>